<dbReference type="Pfam" id="PF00005">
    <property type="entry name" value="ABC_tran"/>
    <property type="match status" value="2"/>
</dbReference>
<feature type="domain" description="ABC transporter" evidence="6">
    <location>
        <begin position="11"/>
        <end position="247"/>
    </location>
</feature>
<dbReference type="InterPro" id="IPR003593">
    <property type="entry name" value="AAA+_ATPase"/>
</dbReference>
<dbReference type="GO" id="GO:0005524">
    <property type="term" value="F:ATP binding"/>
    <property type="evidence" value="ECO:0007669"/>
    <property type="project" value="UniProtKB-KW"/>
</dbReference>
<dbReference type="Proteomes" id="UP000001812">
    <property type="component" value="Chromosome I"/>
</dbReference>
<dbReference type="SMART" id="SM00382">
    <property type="entry name" value="AAA"/>
    <property type="match status" value="2"/>
</dbReference>
<dbReference type="EMBL" id="CM000832">
    <property type="protein sequence ID" value="EET06482.1"/>
    <property type="molecule type" value="Genomic_DNA"/>
</dbReference>
<name>A0A0E1WAC0_BURPE</name>
<dbReference type="RefSeq" id="WP_004525977.1">
    <property type="nucleotide sequence ID" value="NZ_CM000832.1"/>
</dbReference>
<evidence type="ECO:0000256" key="3">
    <source>
        <dbReference type="ARBA" id="ARBA00022737"/>
    </source>
</evidence>
<evidence type="ECO:0000259" key="6">
    <source>
        <dbReference type="PROSITE" id="PS50893"/>
    </source>
</evidence>
<organism evidence="7">
    <name type="scientific">Burkholderia pseudomallei 1710a</name>
    <dbReference type="NCBI Taxonomy" id="320371"/>
    <lineage>
        <taxon>Bacteria</taxon>
        <taxon>Pseudomonadati</taxon>
        <taxon>Pseudomonadota</taxon>
        <taxon>Betaproteobacteria</taxon>
        <taxon>Burkholderiales</taxon>
        <taxon>Burkholderiaceae</taxon>
        <taxon>Burkholderia</taxon>
        <taxon>pseudomallei group</taxon>
    </lineage>
</organism>
<dbReference type="CDD" id="cd03221">
    <property type="entry name" value="ABCF_EF-3"/>
    <property type="match status" value="2"/>
</dbReference>
<dbReference type="InterPro" id="IPR017871">
    <property type="entry name" value="ABC_transporter-like_CS"/>
</dbReference>
<evidence type="ECO:0000313" key="7">
    <source>
        <dbReference type="EMBL" id="EET06482.1"/>
    </source>
</evidence>
<accession>A0A0E1WAC0</accession>
<dbReference type="SUPFAM" id="SSF52540">
    <property type="entry name" value="P-loop containing nucleoside triphosphate hydrolases"/>
    <property type="match status" value="2"/>
</dbReference>
<evidence type="ECO:0000256" key="4">
    <source>
        <dbReference type="ARBA" id="ARBA00022741"/>
    </source>
</evidence>
<keyword evidence="2" id="KW-0997">Cell inner membrane</keyword>
<evidence type="ECO:0000256" key="5">
    <source>
        <dbReference type="ARBA" id="ARBA00022840"/>
    </source>
</evidence>
<dbReference type="PROSITE" id="PS00211">
    <property type="entry name" value="ABC_TRANSPORTER_1"/>
    <property type="match status" value="1"/>
</dbReference>
<proteinExistence type="predicted"/>
<gene>
    <name evidence="7" type="ORF">BURPS1710A_0679</name>
</gene>
<dbReference type="InterPro" id="IPR027417">
    <property type="entry name" value="P-loop_NTPase"/>
</dbReference>
<protein>
    <submittedName>
        <fullName evidence="7">ABC transporter, ATP-binding protein</fullName>
    </submittedName>
</protein>
<dbReference type="AlphaFoldDB" id="A0A0E1WAC0"/>
<dbReference type="PANTHER" id="PTHR19211:SF6">
    <property type="entry name" value="BLL7188 PROTEIN"/>
    <property type="match status" value="1"/>
</dbReference>
<keyword evidence="5 7" id="KW-0067">ATP-binding</keyword>
<dbReference type="InterPro" id="IPR003439">
    <property type="entry name" value="ABC_transporter-like_ATP-bd"/>
</dbReference>
<keyword evidence="2" id="KW-0472">Membrane</keyword>
<dbReference type="HOGENOM" id="CLU_000604_36_0_4"/>
<sequence length="548" mass="58910">MARTALAGALVALHHVSFRFDDGVTLFDSLDLTFDRAPSAIVGRNGAGKSVLARLIAGRLAPTAGAIERHASIAFVAQHDADAMHDSRCTAAAVARLDAPLAALERVARGDARADDFDLLDGRWDLAERWQAALDEAGLPPLDARTPAHALSGGQLARVAMIGALLSGADLLVADEPTNHLDAPGREWLRAALAGWRGGLVVVSHDRALLADVERIVELTPRGARVYGGNYAAYRAQRDAEAQAAQAALDHAHAERERERRRLAREHDTIQRHAAATRRYAETANLPSGKRVSLKNSAREIMGRVRRDHRDTKTALGDAVQAAAARIEPDAPVLVSLPGTEIAARRRLFTLDAARLPWLPAHARAATVTWSAHGPARIALTGPNGCGKSTLLRMLAGECAPRAGRCDTHVPLAYLDQRLALLDPRRSVVEQLAALRTPLGQGELRSRLALLQLDATRATQPSARLSGGERLKAALACALWRETPAQLLLLDEPTNHLDLESVRAFEAALADFPGAIVAVSHDAAFIDALAPTHAMRWTSEGWRFEPFA</sequence>
<evidence type="ECO:0000256" key="1">
    <source>
        <dbReference type="ARBA" id="ARBA00022475"/>
    </source>
</evidence>
<keyword evidence="1" id="KW-1003">Cell membrane</keyword>
<dbReference type="Gene3D" id="3.40.50.300">
    <property type="entry name" value="P-loop containing nucleotide triphosphate hydrolases"/>
    <property type="match status" value="2"/>
</dbReference>
<reference evidence="7" key="1">
    <citation type="submission" date="2009-05" db="EMBL/GenBank/DDBJ databases">
        <authorList>
            <person name="Harkins D.M."/>
            <person name="DeShazer D."/>
            <person name="Woods D.E."/>
            <person name="Brinkac L.M."/>
            <person name="Brown K.A."/>
            <person name="Hung G.C."/>
            <person name="Tuanyok A."/>
            <person name="Zhang B."/>
            <person name="Nierman W.C."/>
        </authorList>
    </citation>
    <scope>NUCLEOTIDE SEQUENCE [LARGE SCALE GENOMIC DNA]</scope>
    <source>
        <strain evidence="7">1710a</strain>
    </source>
</reference>
<keyword evidence="3" id="KW-0677">Repeat</keyword>
<dbReference type="PANTHER" id="PTHR19211">
    <property type="entry name" value="ATP-BINDING TRANSPORT PROTEIN-RELATED"/>
    <property type="match status" value="1"/>
</dbReference>
<dbReference type="GO" id="GO:0016887">
    <property type="term" value="F:ATP hydrolysis activity"/>
    <property type="evidence" value="ECO:0007669"/>
    <property type="project" value="InterPro"/>
</dbReference>
<dbReference type="InterPro" id="IPR050611">
    <property type="entry name" value="ABCF"/>
</dbReference>
<evidence type="ECO:0000256" key="2">
    <source>
        <dbReference type="ARBA" id="ARBA00022519"/>
    </source>
</evidence>
<feature type="domain" description="ABC transporter" evidence="6">
    <location>
        <begin position="348"/>
        <end position="547"/>
    </location>
</feature>
<dbReference type="PROSITE" id="PS50893">
    <property type="entry name" value="ABC_TRANSPORTER_2"/>
    <property type="match status" value="2"/>
</dbReference>
<keyword evidence="4" id="KW-0547">Nucleotide-binding</keyword>